<keyword evidence="12" id="KW-1185">Reference proteome</keyword>
<evidence type="ECO:0000256" key="4">
    <source>
        <dbReference type="ARBA" id="ARBA00022692"/>
    </source>
</evidence>
<keyword evidence="6 9" id="KW-0472">Membrane</keyword>
<dbReference type="PANTHER" id="PTHR30576:SF21">
    <property type="entry name" value="UDP-GLUCOSE:UNDECAPRENYL-PHOSPHATE GLUCOSE-1-PHOSPHATE TRANSFERASE"/>
    <property type="match status" value="1"/>
</dbReference>
<keyword evidence="7" id="KW-0270">Exopolysaccharide synthesis</keyword>
<feature type="transmembrane region" description="Helical" evidence="9">
    <location>
        <begin position="123"/>
        <end position="146"/>
    </location>
</feature>
<evidence type="ECO:0000256" key="6">
    <source>
        <dbReference type="ARBA" id="ARBA00023136"/>
    </source>
</evidence>
<feature type="transmembrane region" description="Helical" evidence="9">
    <location>
        <begin position="98"/>
        <end position="117"/>
    </location>
</feature>
<evidence type="ECO:0000313" key="11">
    <source>
        <dbReference type="EMBL" id="AHE55030.1"/>
    </source>
</evidence>
<comment type="similarity">
    <text evidence="2">Belongs to the bacterial sugar transferase family.</text>
</comment>
<keyword evidence="4 9" id="KW-0812">Transmembrane</keyword>
<dbReference type="InterPro" id="IPR003362">
    <property type="entry name" value="Bact_transf"/>
</dbReference>
<organism evidence="11 12">
    <name type="scientific">Sphingomonas sanxanigenens DSM 19645 = NX02</name>
    <dbReference type="NCBI Taxonomy" id="1123269"/>
    <lineage>
        <taxon>Bacteria</taxon>
        <taxon>Pseudomonadati</taxon>
        <taxon>Pseudomonadota</taxon>
        <taxon>Alphaproteobacteria</taxon>
        <taxon>Sphingomonadales</taxon>
        <taxon>Sphingomonadaceae</taxon>
        <taxon>Sphingomonas</taxon>
    </lineage>
</organism>
<dbReference type="GO" id="GO:0000271">
    <property type="term" value="P:polysaccharide biosynthetic process"/>
    <property type="evidence" value="ECO:0007669"/>
    <property type="project" value="UniProtKB-KW"/>
</dbReference>
<evidence type="ECO:0000313" key="12">
    <source>
        <dbReference type="Proteomes" id="UP000018851"/>
    </source>
</evidence>
<feature type="region of interest" description="Disordered" evidence="8">
    <location>
        <begin position="1"/>
        <end position="21"/>
    </location>
</feature>
<sequence>MLDPLTARAPADGAGGTRGRPLSKAHRRVQIYLLLAAIDLLALLIGYAVAADVRLQPHKAVQLAAVLVVLAPMYLAISFQLGGYSIRALDRWTRGVRSALTALALAALAIVAIAFAWKVGADYSRLFFAMGTGIAAVLIVAGRYMVGRYGRRVLPHGPLEVIVLSDRPGAADDRRHRRVDLRAFEVAADLNCPDSLDRLGRAIGSADRVVIDCAPAGRQRWVTALKGSGIDIEILVPEFEALGVLDIGEQDGRMTACVARGQLSLRARALKRAFDVAAVLWLAPLLIAALLIVSLLIKLDDGGPIFFVQRRIGRGNRFFDVYKFRTMRVATLDAAGTQSATRDDARVTRIGAFLRRTSIDELPQLLNVLMGSMSIVGPRPHALGSTAEDALFWAVDPRYWLRHATKPGLTGLAQVRGFRGATDSRAALIGRIQADLEYLTGWTLWRDMRILLATVKVVAHPNAY</sequence>
<dbReference type="Pfam" id="PF13727">
    <property type="entry name" value="CoA_binding_3"/>
    <property type="match status" value="1"/>
</dbReference>
<evidence type="ECO:0000256" key="3">
    <source>
        <dbReference type="ARBA" id="ARBA00022679"/>
    </source>
</evidence>
<evidence type="ECO:0000259" key="10">
    <source>
        <dbReference type="Pfam" id="PF02397"/>
    </source>
</evidence>
<dbReference type="EMBL" id="CP006644">
    <property type="protein sequence ID" value="AHE55030.1"/>
    <property type="molecule type" value="Genomic_DNA"/>
</dbReference>
<dbReference type="PANTHER" id="PTHR30576">
    <property type="entry name" value="COLANIC BIOSYNTHESIS UDP-GLUCOSE LIPID CARRIER TRANSFERASE"/>
    <property type="match status" value="1"/>
</dbReference>
<evidence type="ECO:0000256" key="1">
    <source>
        <dbReference type="ARBA" id="ARBA00004141"/>
    </source>
</evidence>
<dbReference type="GO" id="GO:0089702">
    <property type="term" value="F:undecaprenyl-phosphate glucose phosphotransferase activity"/>
    <property type="evidence" value="ECO:0007669"/>
    <property type="project" value="TreeGrafter"/>
</dbReference>
<dbReference type="KEGG" id="ssan:NX02_16760"/>
<dbReference type="Proteomes" id="UP000018851">
    <property type="component" value="Chromosome"/>
</dbReference>
<accession>W0AHC8</accession>
<dbReference type="RefSeq" id="WP_047099800.1">
    <property type="nucleotide sequence ID" value="NZ_CP006644.1"/>
</dbReference>
<name>W0AHC8_9SPHN</name>
<dbReference type="eggNOG" id="COG2148">
    <property type="taxonomic scope" value="Bacteria"/>
</dbReference>
<evidence type="ECO:0000256" key="9">
    <source>
        <dbReference type="SAM" id="Phobius"/>
    </source>
</evidence>
<keyword evidence="5 9" id="KW-1133">Transmembrane helix</keyword>
<feature type="transmembrane region" description="Helical" evidence="9">
    <location>
        <begin position="273"/>
        <end position="297"/>
    </location>
</feature>
<feature type="domain" description="Bacterial sugar transferase" evidence="10">
    <location>
        <begin position="271"/>
        <end position="459"/>
    </location>
</feature>
<dbReference type="HOGENOM" id="CLU_024920_0_1_5"/>
<dbReference type="AlphaFoldDB" id="W0AHC8"/>
<feature type="transmembrane region" description="Helical" evidence="9">
    <location>
        <begin position="31"/>
        <end position="51"/>
    </location>
</feature>
<dbReference type="STRING" id="1123269.NX02_16760"/>
<dbReference type="NCBIfam" id="TIGR03025">
    <property type="entry name" value="EPS_sugtrans"/>
    <property type="match status" value="1"/>
</dbReference>
<protein>
    <recommendedName>
        <fullName evidence="10">Bacterial sugar transferase domain-containing protein</fullName>
    </recommendedName>
</protein>
<dbReference type="PATRIC" id="fig|1123269.5.peg.3283"/>
<dbReference type="OrthoDB" id="9808602at2"/>
<evidence type="ECO:0000256" key="7">
    <source>
        <dbReference type="ARBA" id="ARBA00023169"/>
    </source>
</evidence>
<dbReference type="InterPro" id="IPR017475">
    <property type="entry name" value="EPS_sugar_tfrase"/>
</dbReference>
<reference evidence="11 12" key="1">
    <citation type="submission" date="2013-07" db="EMBL/GenBank/DDBJ databases">
        <title>Completed genome of Sphingomonas sanxanigenens NX02.</title>
        <authorList>
            <person name="Ma T."/>
            <person name="Huang H."/>
            <person name="Wu M."/>
            <person name="Li X."/>
            <person name="Li G."/>
        </authorList>
    </citation>
    <scope>NUCLEOTIDE SEQUENCE [LARGE SCALE GENOMIC DNA]</scope>
    <source>
        <strain evidence="11 12">NX02</strain>
    </source>
</reference>
<comment type="subcellular location">
    <subcellularLocation>
        <location evidence="1">Membrane</location>
        <topology evidence="1">Multi-pass membrane protein</topology>
    </subcellularLocation>
</comment>
<gene>
    <name evidence="11" type="ORF">NX02_16760</name>
</gene>
<dbReference type="GO" id="GO:0016020">
    <property type="term" value="C:membrane"/>
    <property type="evidence" value="ECO:0007669"/>
    <property type="project" value="UniProtKB-SubCell"/>
</dbReference>
<dbReference type="GO" id="GO:0009242">
    <property type="term" value="P:colanic acid biosynthetic process"/>
    <property type="evidence" value="ECO:0007669"/>
    <property type="project" value="TreeGrafter"/>
</dbReference>
<evidence type="ECO:0000256" key="2">
    <source>
        <dbReference type="ARBA" id="ARBA00006464"/>
    </source>
</evidence>
<feature type="transmembrane region" description="Helical" evidence="9">
    <location>
        <begin position="63"/>
        <end position="86"/>
    </location>
</feature>
<evidence type="ECO:0000256" key="5">
    <source>
        <dbReference type="ARBA" id="ARBA00022989"/>
    </source>
</evidence>
<dbReference type="SMR" id="W0AHC8"/>
<proteinExistence type="inferred from homology"/>
<dbReference type="Pfam" id="PF02397">
    <property type="entry name" value="Bac_transf"/>
    <property type="match status" value="1"/>
</dbReference>
<evidence type="ECO:0000256" key="8">
    <source>
        <dbReference type="SAM" id="MobiDB-lite"/>
    </source>
</evidence>
<keyword evidence="3" id="KW-0808">Transferase</keyword>